<dbReference type="InterPro" id="IPR007480">
    <property type="entry name" value="DUF529"/>
</dbReference>
<dbReference type="AlphaFoldDB" id="A0A3B0MT13"/>
<dbReference type="EMBL" id="UIVS01000001">
    <property type="protein sequence ID" value="SVP89376.1"/>
    <property type="molecule type" value="Genomic_DNA"/>
</dbReference>
<protein>
    <submittedName>
        <fullName evidence="3">Conserved Theileria-specific sub-telomeric protein, SVSP family</fullName>
    </submittedName>
</protein>
<feature type="region of interest" description="Disordered" evidence="1">
    <location>
        <begin position="144"/>
        <end position="241"/>
    </location>
</feature>
<feature type="compositionally biased region" description="Acidic residues" evidence="1">
    <location>
        <begin position="203"/>
        <end position="218"/>
    </location>
</feature>
<dbReference type="InterPro" id="IPR011695">
    <property type="entry name" value="Tash_PEST_motif"/>
</dbReference>
<reference evidence="3" key="1">
    <citation type="submission" date="2018-07" db="EMBL/GenBank/DDBJ databases">
        <authorList>
            <person name="Quirk P.G."/>
            <person name="Krulwich T.A."/>
        </authorList>
    </citation>
    <scope>NUCLEOTIDE SEQUENCE</scope>
    <source>
        <strain evidence="3">Anand</strain>
    </source>
</reference>
<name>A0A3B0MT13_THEAN</name>
<feature type="compositionally biased region" description="Basic and acidic residues" evidence="1">
    <location>
        <begin position="219"/>
        <end position="229"/>
    </location>
</feature>
<feature type="compositionally biased region" description="Low complexity" evidence="1">
    <location>
        <begin position="146"/>
        <end position="190"/>
    </location>
</feature>
<evidence type="ECO:0000313" key="3">
    <source>
        <dbReference type="EMBL" id="SVP88196.1"/>
    </source>
</evidence>
<sequence length="454" mass="53148">MDIYLNYKCVIIFILIKCVYCSDKQHTPDDDEEDINFDIVVRELESLVTEDDETPGDTVVSDNLMQHGLGHIISQPIYVPEQPEQDQSSPPTPHDGKYYLIEQQPGKDEKYNLVSITHLEYIPSTTEPEDIEQPSQQEQLTLTSEPGYQPQPQQYYPGYGPAVTQTTVTQPTQEPTEQQTTETTQQTTQHTELEPETIPVEIGSDEDEGDDGEPEKEDGEDKKPPKEPPEPTVPVDGENIKPSESIKKINKLIFMKKCCNGHIVKMDRNDFKILSSNETLTKYSFKANLEQLICNGFIVFQHSPEDKYCKSLISFKYKYKFLFIFGEGYYLIQRYKRRWNVRSEDFSKTLYFYTQSYFGDDILLTPEYYCYNIFDEMIMRCWFKPNAYCTKIIYRNQLVWEKTDDVQGFPIGITISSGRNIRVYFNHYLNIFRRTSRGYKRIFTKKKIDKFQDQ</sequence>
<dbReference type="Pfam" id="PF04385">
    <property type="entry name" value="FAINT"/>
    <property type="match status" value="1"/>
</dbReference>
<feature type="chain" id="PRO_5036335385" evidence="2">
    <location>
        <begin position="22"/>
        <end position="454"/>
    </location>
</feature>
<accession>A0A3B0MT13</accession>
<keyword evidence="2" id="KW-0732">Signal</keyword>
<dbReference type="Pfam" id="PF07708">
    <property type="entry name" value="Tash_PEST"/>
    <property type="match status" value="1"/>
</dbReference>
<proteinExistence type="predicted"/>
<organism evidence="3">
    <name type="scientific">Theileria annulata</name>
    <dbReference type="NCBI Taxonomy" id="5874"/>
    <lineage>
        <taxon>Eukaryota</taxon>
        <taxon>Sar</taxon>
        <taxon>Alveolata</taxon>
        <taxon>Apicomplexa</taxon>
        <taxon>Aconoidasida</taxon>
        <taxon>Piroplasmida</taxon>
        <taxon>Theileriidae</taxon>
        <taxon>Theileria</taxon>
    </lineage>
</organism>
<dbReference type="EMBL" id="UIVT01000001">
    <property type="protein sequence ID" value="SVP88196.1"/>
    <property type="molecule type" value="Genomic_DNA"/>
</dbReference>
<evidence type="ECO:0000313" key="4">
    <source>
        <dbReference type="EMBL" id="SVP89376.1"/>
    </source>
</evidence>
<evidence type="ECO:0000256" key="1">
    <source>
        <dbReference type="SAM" id="MobiDB-lite"/>
    </source>
</evidence>
<evidence type="ECO:0000256" key="2">
    <source>
        <dbReference type="SAM" id="SignalP"/>
    </source>
</evidence>
<feature type="signal peptide" evidence="2">
    <location>
        <begin position="1"/>
        <end position="21"/>
    </location>
</feature>
<dbReference type="VEuPathDB" id="PiroplasmaDB:TA18890"/>
<gene>
    <name evidence="3" type="ORF">TAT_000006700</name>
    <name evidence="4" type="ORF">TAV_000006500</name>
</gene>